<dbReference type="AlphaFoldDB" id="B6XHN8"/>
<gene>
    <name evidence="3" type="ORF">PROVALCAL_02876</name>
</gene>
<protein>
    <recommendedName>
        <fullName evidence="2">UPF0178 protein PROVALCAL_02876</fullName>
    </recommendedName>
</protein>
<dbReference type="CDD" id="cd18720">
    <property type="entry name" value="PIN_YqxD-like"/>
    <property type="match status" value="1"/>
</dbReference>
<dbReference type="Proteomes" id="UP000003729">
    <property type="component" value="Unassembled WGS sequence"/>
</dbReference>
<evidence type="ECO:0000256" key="2">
    <source>
        <dbReference type="HAMAP-Rule" id="MF_00489"/>
    </source>
</evidence>
<dbReference type="PANTHER" id="PTHR35146:SF1">
    <property type="entry name" value="UPF0178 PROTEIN YAII"/>
    <property type="match status" value="1"/>
</dbReference>
<evidence type="ECO:0000313" key="3">
    <source>
        <dbReference type="EMBL" id="EEB44851.1"/>
    </source>
</evidence>
<dbReference type="EMBL" id="ABXW01000053">
    <property type="protein sequence ID" value="EEB44851.1"/>
    <property type="molecule type" value="Genomic_DNA"/>
</dbReference>
<name>B6XHN8_9GAMM</name>
<reference evidence="3 4" key="1">
    <citation type="submission" date="2008-10" db="EMBL/GenBank/DDBJ databases">
        <title>Draft genome sequence of Providencia alcalifaciens (DSM 30120).</title>
        <authorList>
            <person name="Sudarsanam P."/>
            <person name="Ley R."/>
            <person name="Guruge J."/>
            <person name="Turnbaugh P.J."/>
            <person name="Mahowald M."/>
            <person name="Liep D."/>
            <person name="Gordon J."/>
        </authorList>
    </citation>
    <scope>NUCLEOTIDE SEQUENCE [LARGE SCALE GENOMIC DNA]</scope>
    <source>
        <strain evidence="3 4">DSM 30120</strain>
    </source>
</reference>
<organism evidence="3 4">
    <name type="scientific">Providencia alcalifaciens DSM 30120</name>
    <dbReference type="NCBI Taxonomy" id="520999"/>
    <lineage>
        <taxon>Bacteria</taxon>
        <taxon>Pseudomonadati</taxon>
        <taxon>Pseudomonadota</taxon>
        <taxon>Gammaproteobacteria</taxon>
        <taxon>Enterobacterales</taxon>
        <taxon>Morganellaceae</taxon>
        <taxon>Providencia</taxon>
    </lineage>
</organism>
<reference evidence="3 4" key="2">
    <citation type="submission" date="2008-10" db="EMBL/GenBank/DDBJ databases">
        <authorList>
            <person name="Fulton L."/>
            <person name="Clifton S."/>
            <person name="Fulton B."/>
            <person name="Xu J."/>
            <person name="Minx P."/>
            <person name="Pepin K.H."/>
            <person name="Johnson M."/>
            <person name="Bhonagiri V."/>
            <person name="Nash W.E."/>
            <person name="Mardis E.R."/>
            <person name="Wilson R.K."/>
        </authorList>
    </citation>
    <scope>NUCLEOTIDE SEQUENCE [LARGE SCALE GENOMIC DNA]</scope>
    <source>
        <strain evidence="3 4">DSM 30120</strain>
    </source>
</reference>
<dbReference type="NCBIfam" id="NF001095">
    <property type="entry name" value="PRK00124.1"/>
    <property type="match status" value="1"/>
</dbReference>
<comment type="similarity">
    <text evidence="1 2">Belongs to the UPF0178 family.</text>
</comment>
<dbReference type="Pfam" id="PF02639">
    <property type="entry name" value="DUF188"/>
    <property type="match status" value="1"/>
</dbReference>
<comment type="caution">
    <text evidence="3">The sequence shown here is derived from an EMBL/GenBank/DDBJ whole genome shotgun (WGS) entry which is preliminary data.</text>
</comment>
<dbReference type="eggNOG" id="COG1671">
    <property type="taxonomic scope" value="Bacteria"/>
</dbReference>
<evidence type="ECO:0000256" key="1">
    <source>
        <dbReference type="ARBA" id="ARBA00008522"/>
    </source>
</evidence>
<dbReference type="PANTHER" id="PTHR35146">
    <property type="entry name" value="UPF0178 PROTEIN YAII"/>
    <property type="match status" value="1"/>
</dbReference>
<dbReference type="InterPro" id="IPR003791">
    <property type="entry name" value="UPF0178"/>
</dbReference>
<accession>B6XHN8</accession>
<proteinExistence type="inferred from homology"/>
<dbReference type="HAMAP" id="MF_00489">
    <property type="entry name" value="UPF0178"/>
    <property type="match status" value="1"/>
</dbReference>
<evidence type="ECO:0000313" key="4">
    <source>
        <dbReference type="Proteomes" id="UP000003729"/>
    </source>
</evidence>
<sequence length="178" mass="20105">MSSFSIFITAIDVWQQIFRYIGYKLMMVIWVDADACPKVIKEVLYRAADREKVQITFVANQRLSVPPSPFLKTLQVPAGFDVADNEIVLRAQAGDLIITADIPLAAEVMEKGAVALNPRGERYSEATIRERLTIRDFMDTMRASGVQTGGPASLNQRDRQQFANELDKWLLQRRKSLA</sequence>